<keyword evidence="2" id="KW-1185">Reference proteome</keyword>
<sequence length="51" mass="4981">MSGRSIVVRAGAATGRLTRVRVLAAASGSGTSTAGGMSAAITPGLRFMAET</sequence>
<evidence type="ECO:0000313" key="2">
    <source>
        <dbReference type="Proteomes" id="UP001589810"/>
    </source>
</evidence>
<dbReference type="EMBL" id="JBHLUD010000004">
    <property type="protein sequence ID" value="MFC0542591.1"/>
    <property type="molecule type" value="Genomic_DNA"/>
</dbReference>
<comment type="caution">
    <text evidence="1">The sequence shown here is derived from an EMBL/GenBank/DDBJ whole genome shotgun (WGS) entry which is preliminary data.</text>
</comment>
<evidence type="ECO:0000313" key="1">
    <source>
        <dbReference type="EMBL" id="MFC0542591.1"/>
    </source>
</evidence>
<reference evidence="1 2" key="1">
    <citation type="submission" date="2024-09" db="EMBL/GenBank/DDBJ databases">
        <authorList>
            <person name="Sun Q."/>
            <person name="Mori K."/>
        </authorList>
    </citation>
    <scope>NUCLEOTIDE SEQUENCE [LARGE SCALE GENOMIC DNA]</scope>
    <source>
        <strain evidence="1 2">TBRC 1432</strain>
    </source>
</reference>
<dbReference type="Proteomes" id="UP001589810">
    <property type="component" value="Unassembled WGS sequence"/>
</dbReference>
<dbReference type="RefSeq" id="WP_273941009.1">
    <property type="nucleotide sequence ID" value="NZ_CP097263.1"/>
</dbReference>
<gene>
    <name evidence="1" type="ORF">ACFFH7_13930</name>
</gene>
<organism evidence="1 2">
    <name type="scientific">Kutzneria chonburiensis</name>
    <dbReference type="NCBI Taxonomy" id="1483604"/>
    <lineage>
        <taxon>Bacteria</taxon>
        <taxon>Bacillati</taxon>
        <taxon>Actinomycetota</taxon>
        <taxon>Actinomycetes</taxon>
        <taxon>Pseudonocardiales</taxon>
        <taxon>Pseudonocardiaceae</taxon>
        <taxon>Kutzneria</taxon>
    </lineage>
</organism>
<name>A0ABV6MRY9_9PSEU</name>
<proteinExistence type="predicted"/>
<accession>A0ABV6MRY9</accession>
<protein>
    <submittedName>
        <fullName evidence="1">Uncharacterized protein</fullName>
    </submittedName>
</protein>